<evidence type="ECO:0000313" key="3">
    <source>
        <dbReference type="Proteomes" id="UP000290809"/>
    </source>
</evidence>
<dbReference type="CDD" id="cd14473">
    <property type="entry name" value="FERM_B-lobe"/>
    <property type="match status" value="1"/>
</dbReference>
<name>A0A430QE55_SCHBO</name>
<organism evidence="2 3">
    <name type="scientific">Schistosoma bovis</name>
    <name type="common">Blood fluke</name>
    <dbReference type="NCBI Taxonomy" id="6184"/>
    <lineage>
        <taxon>Eukaryota</taxon>
        <taxon>Metazoa</taxon>
        <taxon>Spiralia</taxon>
        <taxon>Lophotrochozoa</taxon>
        <taxon>Platyhelminthes</taxon>
        <taxon>Trematoda</taxon>
        <taxon>Digenea</taxon>
        <taxon>Strigeidida</taxon>
        <taxon>Schistosomatoidea</taxon>
        <taxon>Schistosomatidae</taxon>
        <taxon>Schistosoma</taxon>
    </lineage>
</organism>
<protein>
    <recommendedName>
        <fullName evidence="1">FERM domain-containing protein</fullName>
    </recommendedName>
</protein>
<sequence>MSLTHYKRISHGSYSENYYYYLFLFNLQLKEAILNGTHPISQDQAINLAALQCQVEYGPMVPEKIKRNPIE</sequence>
<dbReference type="AlphaFoldDB" id="A0A430QE55"/>
<dbReference type="PROSITE" id="PS50057">
    <property type="entry name" value="FERM_3"/>
    <property type="match status" value="1"/>
</dbReference>
<accession>A0A430QE55</accession>
<proteinExistence type="predicted"/>
<dbReference type="InterPro" id="IPR000299">
    <property type="entry name" value="FERM_domain"/>
</dbReference>
<dbReference type="SUPFAM" id="SSF47031">
    <property type="entry name" value="Second domain of FERM"/>
    <property type="match status" value="1"/>
</dbReference>
<gene>
    <name evidence="2" type="ORF">DC041_0007539</name>
</gene>
<dbReference type="EMBL" id="QMKO01001872">
    <property type="protein sequence ID" value="RTG86021.1"/>
    <property type="molecule type" value="Genomic_DNA"/>
</dbReference>
<evidence type="ECO:0000259" key="1">
    <source>
        <dbReference type="PROSITE" id="PS50057"/>
    </source>
</evidence>
<dbReference type="Proteomes" id="UP000290809">
    <property type="component" value="Unassembled WGS sequence"/>
</dbReference>
<dbReference type="InterPro" id="IPR014352">
    <property type="entry name" value="FERM/acyl-CoA-bd_prot_sf"/>
</dbReference>
<keyword evidence="3" id="KW-1185">Reference proteome</keyword>
<feature type="domain" description="FERM" evidence="1">
    <location>
        <begin position="1"/>
        <end position="71"/>
    </location>
</feature>
<dbReference type="InterPro" id="IPR035963">
    <property type="entry name" value="FERM_2"/>
</dbReference>
<comment type="caution">
    <text evidence="2">The sequence shown here is derived from an EMBL/GenBank/DDBJ whole genome shotgun (WGS) entry which is preliminary data.</text>
</comment>
<dbReference type="Pfam" id="PF00373">
    <property type="entry name" value="FERM_M"/>
    <property type="match status" value="1"/>
</dbReference>
<dbReference type="Gene3D" id="1.20.80.10">
    <property type="match status" value="1"/>
</dbReference>
<dbReference type="STRING" id="6184.A0A430QE55"/>
<evidence type="ECO:0000313" key="2">
    <source>
        <dbReference type="EMBL" id="RTG86021.1"/>
    </source>
</evidence>
<reference evidence="2 3" key="1">
    <citation type="journal article" date="2019" name="PLoS Pathog.">
        <title>Genome sequence of the bovine parasite Schistosoma bovis Tanzania.</title>
        <authorList>
            <person name="Oey H."/>
            <person name="Zakrzewski M."/>
            <person name="Gobert G."/>
            <person name="Gravermann K."/>
            <person name="Stoye J."/>
            <person name="Jones M."/>
            <person name="Mcmanus D."/>
            <person name="Krause L."/>
        </authorList>
    </citation>
    <scope>NUCLEOTIDE SEQUENCE [LARGE SCALE GENOMIC DNA]</scope>
    <source>
        <strain evidence="2 3">TAN1997</strain>
    </source>
</reference>
<dbReference type="InterPro" id="IPR019748">
    <property type="entry name" value="FERM_central"/>
</dbReference>